<evidence type="ECO:0000256" key="1">
    <source>
        <dbReference type="ARBA" id="ARBA00007637"/>
    </source>
</evidence>
<dbReference type="SUPFAM" id="SSF51735">
    <property type="entry name" value="NAD(P)-binding Rossmann-fold domains"/>
    <property type="match status" value="1"/>
</dbReference>
<evidence type="ECO:0000313" key="3">
    <source>
        <dbReference type="EMBL" id="WMW65041.1"/>
    </source>
</evidence>
<dbReference type="Pfam" id="PF01370">
    <property type="entry name" value="Epimerase"/>
    <property type="match status" value="1"/>
</dbReference>
<sequence>MRKTVFITGAAGFIGRHVARTLATQGWRVIGVGYGNLVTDETRTWGIEHWQSAEVTLDNLEALAVAAGEPDAVIHCAGSGLVGYSFEHPRNDFLGNVLSTLDALEFARLRAGRVRVAVPSSAAVYGAVAQYPITEDTPLSPISPYGVHKVMAEDLCRAYAAFWQVPVCIVRLFSIFGAGLRKQLLWDACHKAHARSFRFFGTGEELRDWLHVNDAAMLMSLALEHAAPDCPTVNGGSGEGMSIQDMLGRFGKIWQPNLQPDFTGETKAGDPAHYVADTSQIRAWGFTPQVSLDEGLADYIRWFRQTELLE</sequence>
<comment type="similarity">
    <text evidence="1">Belongs to the NAD(P)-dependent epimerase/dehydratase family.</text>
</comment>
<dbReference type="CDD" id="cd08946">
    <property type="entry name" value="SDR_e"/>
    <property type="match status" value="1"/>
</dbReference>
<dbReference type="RefSeq" id="WP_309541082.1">
    <property type="nucleotide sequence ID" value="NZ_CP133659.1"/>
</dbReference>
<feature type="domain" description="NAD-dependent epimerase/dehydratase" evidence="2">
    <location>
        <begin position="5"/>
        <end position="226"/>
    </location>
</feature>
<dbReference type="InterPro" id="IPR001509">
    <property type="entry name" value="Epimerase_deHydtase"/>
</dbReference>
<organism evidence="3 4">
    <name type="scientific">Nitratidesulfovibrio liaohensis</name>
    <dbReference type="NCBI Taxonomy" id="2604158"/>
    <lineage>
        <taxon>Bacteria</taxon>
        <taxon>Pseudomonadati</taxon>
        <taxon>Thermodesulfobacteriota</taxon>
        <taxon>Desulfovibrionia</taxon>
        <taxon>Desulfovibrionales</taxon>
        <taxon>Desulfovibrionaceae</taxon>
        <taxon>Nitratidesulfovibrio</taxon>
    </lineage>
</organism>
<evidence type="ECO:0000313" key="4">
    <source>
        <dbReference type="Proteomes" id="UP001180616"/>
    </source>
</evidence>
<dbReference type="Proteomes" id="UP001180616">
    <property type="component" value="Chromosome"/>
</dbReference>
<proteinExistence type="inferred from homology"/>
<name>A0ABY9R135_9BACT</name>
<dbReference type="InterPro" id="IPR036291">
    <property type="entry name" value="NAD(P)-bd_dom_sf"/>
</dbReference>
<dbReference type="PANTHER" id="PTHR43000">
    <property type="entry name" value="DTDP-D-GLUCOSE 4,6-DEHYDRATASE-RELATED"/>
    <property type="match status" value="1"/>
</dbReference>
<evidence type="ECO:0000259" key="2">
    <source>
        <dbReference type="Pfam" id="PF01370"/>
    </source>
</evidence>
<gene>
    <name evidence="3" type="ORF">KPS_003133</name>
</gene>
<keyword evidence="4" id="KW-1185">Reference proteome</keyword>
<dbReference type="EMBL" id="CP133659">
    <property type="protein sequence ID" value="WMW65041.1"/>
    <property type="molecule type" value="Genomic_DNA"/>
</dbReference>
<accession>A0ABY9R135</accession>
<protein>
    <submittedName>
        <fullName evidence="3">NAD(P)-dependent oxidoreductase</fullName>
    </submittedName>
</protein>
<reference evidence="3" key="1">
    <citation type="submission" date="2023-09" db="EMBL/GenBank/DDBJ databases">
        <authorList>
            <consortium name="CW5 consortium"/>
            <person name="Lu C.-W."/>
        </authorList>
    </citation>
    <scope>NUCLEOTIDE SEQUENCE</scope>
    <source>
        <strain evidence="3">KPS</strain>
    </source>
</reference>
<dbReference type="Gene3D" id="3.40.50.720">
    <property type="entry name" value="NAD(P)-binding Rossmann-like Domain"/>
    <property type="match status" value="1"/>
</dbReference>